<feature type="repeat" description="ANK" evidence="7">
    <location>
        <begin position="152"/>
        <end position="184"/>
    </location>
</feature>
<feature type="short sequence motif" description="GXSXG" evidence="8">
    <location>
        <begin position="305"/>
        <end position="309"/>
    </location>
</feature>
<feature type="active site" description="Proton acceptor" evidence="8">
    <location>
        <position position="439"/>
    </location>
</feature>
<evidence type="ECO:0000256" key="8">
    <source>
        <dbReference type="PROSITE-ProRule" id="PRU01161"/>
    </source>
</evidence>
<feature type="short sequence motif" description="DGA/G" evidence="8">
    <location>
        <begin position="439"/>
        <end position="441"/>
    </location>
</feature>
<keyword evidence="4 7" id="KW-0040">ANK repeat</keyword>
<dbReference type="GO" id="GO:0016042">
    <property type="term" value="P:lipid catabolic process"/>
    <property type="evidence" value="ECO:0007669"/>
    <property type="project" value="UniProtKB-UniRule"/>
</dbReference>
<organism evidence="11">
    <name type="scientific">Cacopsylla melanoneura</name>
    <dbReference type="NCBI Taxonomy" id="428564"/>
    <lineage>
        <taxon>Eukaryota</taxon>
        <taxon>Metazoa</taxon>
        <taxon>Ecdysozoa</taxon>
        <taxon>Arthropoda</taxon>
        <taxon>Hexapoda</taxon>
        <taxon>Insecta</taxon>
        <taxon>Pterygota</taxon>
        <taxon>Neoptera</taxon>
        <taxon>Paraneoptera</taxon>
        <taxon>Hemiptera</taxon>
        <taxon>Sternorrhyncha</taxon>
        <taxon>Psylloidea</taxon>
        <taxon>Psyllidae</taxon>
        <taxon>Psyllinae</taxon>
        <taxon>Cacopsylla</taxon>
    </lineage>
</organism>
<dbReference type="EMBL" id="HBUF01227608">
    <property type="protein sequence ID" value="CAG6672109.1"/>
    <property type="molecule type" value="Transcribed_RNA"/>
</dbReference>
<dbReference type="InterPro" id="IPR002110">
    <property type="entry name" value="Ankyrin_rpt"/>
</dbReference>
<feature type="repeat" description="ANK" evidence="7">
    <location>
        <begin position="119"/>
        <end position="151"/>
    </location>
</feature>
<dbReference type="EMBL" id="HBUF01227607">
    <property type="protein sequence ID" value="CAG6672105.1"/>
    <property type="molecule type" value="Transcribed_RNA"/>
</dbReference>
<dbReference type="GO" id="GO:0005739">
    <property type="term" value="C:mitochondrion"/>
    <property type="evidence" value="ECO:0007669"/>
    <property type="project" value="TreeGrafter"/>
</dbReference>
<evidence type="ECO:0000256" key="3">
    <source>
        <dbReference type="ARBA" id="ARBA00022801"/>
    </source>
</evidence>
<evidence type="ECO:0000256" key="2">
    <source>
        <dbReference type="ARBA" id="ARBA00022737"/>
    </source>
</evidence>
<evidence type="ECO:0000256" key="4">
    <source>
        <dbReference type="ARBA" id="ARBA00023043"/>
    </source>
</evidence>
<proteinExistence type="predicted"/>
<dbReference type="PROSITE" id="PS50088">
    <property type="entry name" value="ANK_REPEAT"/>
    <property type="match status" value="2"/>
</dbReference>
<dbReference type="SUPFAM" id="SSF52151">
    <property type="entry name" value="FabD/lysophospholipase-like"/>
    <property type="match status" value="1"/>
</dbReference>
<dbReference type="SMART" id="SM00248">
    <property type="entry name" value="ANK"/>
    <property type="match status" value="3"/>
</dbReference>
<dbReference type="InterPro" id="IPR016035">
    <property type="entry name" value="Acyl_Trfase/lysoPLipase"/>
</dbReference>
<dbReference type="Gene3D" id="3.40.1090.10">
    <property type="entry name" value="Cytosolic phospholipase A2 catalytic domain"/>
    <property type="match status" value="1"/>
</dbReference>
<dbReference type="AlphaFoldDB" id="A0A8D8SPX5"/>
<accession>A0A8D8SPX5</accession>
<keyword evidence="2" id="KW-0677">Repeat</keyword>
<dbReference type="InterPro" id="IPR036770">
    <property type="entry name" value="Ankyrin_rpt-contain_sf"/>
</dbReference>
<feature type="active site" description="Nucleophile" evidence="8">
    <location>
        <position position="307"/>
    </location>
</feature>
<dbReference type="Pfam" id="PF12796">
    <property type="entry name" value="Ank_2"/>
    <property type="match status" value="1"/>
</dbReference>
<dbReference type="InterPro" id="IPR002641">
    <property type="entry name" value="PNPLA_dom"/>
</dbReference>
<dbReference type="GO" id="GO:0052816">
    <property type="term" value="F:long-chain fatty acyl-CoA hydrolase activity"/>
    <property type="evidence" value="ECO:0007669"/>
    <property type="project" value="TreeGrafter"/>
</dbReference>
<protein>
    <recommendedName>
        <fullName evidence="1">phospholipase A2</fullName>
        <ecNumber evidence="1">3.1.1.4</ecNumber>
    </recommendedName>
</protein>
<feature type="region of interest" description="Disordered" evidence="9">
    <location>
        <begin position="18"/>
        <end position="58"/>
    </location>
</feature>
<dbReference type="PANTHER" id="PTHR24139">
    <property type="entry name" value="CALCIUM-INDEPENDENT PHOSPHOLIPASE A2"/>
    <property type="match status" value="1"/>
</dbReference>
<evidence type="ECO:0000313" key="11">
    <source>
        <dbReference type="EMBL" id="CAG6672105.1"/>
    </source>
</evidence>
<keyword evidence="8" id="KW-0442">Lipid degradation</keyword>
<evidence type="ECO:0000256" key="9">
    <source>
        <dbReference type="SAM" id="MobiDB-lite"/>
    </source>
</evidence>
<dbReference type="GO" id="GO:2000304">
    <property type="term" value="P:positive regulation of ceramide biosynthetic process"/>
    <property type="evidence" value="ECO:0007669"/>
    <property type="project" value="TreeGrafter"/>
</dbReference>
<dbReference type="Pfam" id="PF01734">
    <property type="entry name" value="Patatin"/>
    <property type="match status" value="1"/>
</dbReference>
<comment type="catalytic activity">
    <reaction evidence="6">
        <text>a 1,2-diacyl-sn-glycero-3-phosphocholine + H2O = a 1-acyl-sn-glycero-3-phosphocholine + a fatty acid + H(+)</text>
        <dbReference type="Rhea" id="RHEA:15801"/>
        <dbReference type="ChEBI" id="CHEBI:15377"/>
        <dbReference type="ChEBI" id="CHEBI:15378"/>
        <dbReference type="ChEBI" id="CHEBI:28868"/>
        <dbReference type="ChEBI" id="CHEBI:57643"/>
        <dbReference type="ChEBI" id="CHEBI:58168"/>
        <dbReference type="EC" id="3.1.1.4"/>
    </reaction>
    <physiologicalReaction direction="left-to-right" evidence="6">
        <dbReference type="Rhea" id="RHEA:15802"/>
    </physiologicalReaction>
</comment>
<feature type="short sequence motif" description="GXGXXG" evidence="8">
    <location>
        <begin position="273"/>
        <end position="278"/>
    </location>
</feature>
<dbReference type="Gene3D" id="1.25.40.20">
    <property type="entry name" value="Ankyrin repeat-containing domain"/>
    <property type="match status" value="1"/>
</dbReference>
<evidence type="ECO:0000256" key="5">
    <source>
        <dbReference type="ARBA" id="ARBA00023098"/>
    </source>
</evidence>
<evidence type="ECO:0000259" key="10">
    <source>
        <dbReference type="PROSITE" id="PS51635"/>
    </source>
</evidence>
<dbReference type="PANTHER" id="PTHR24139:SF34">
    <property type="entry name" value="85_88 KDA CALCIUM-INDEPENDENT PHOSPHOLIPASE A2"/>
    <property type="match status" value="1"/>
</dbReference>
<keyword evidence="3 8" id="KW-0378">Hydrolase</keyword>
<reference evidence="11" key="1">
    <citation type="submission" date="2021-05" db="EMBL/GenBank/DDBJ databases">
        <authorList>
            <person name="Alioto T."/>
            <person name="Alioto T."/>
            <person name="Gomez Garrido J."/>
        </authorList>
    </citation>
    <scope>NUCLEOTIDE SEQUENCE</scope>
</reference>
<feature type="domain" description="PNPLA" evidence="10">
    <location>
        <begin position="269"/>
        <end position="452"/>
    </location>
</feature>
<dbReference type="PROSITE" id="PS50297">
    <property type="entry name" value="ANK_REP_REGION"/>
    <property type="match status" value="1"/>
</dbReference>
<sequence length="591" mass="64498">MFGNGNKDVKKSTSLTGLAKGIFGGNKSNNGATEGDTKQEPATAPVTPATSEAPGFKAGDLIRPDRLAKEAKNAVYALKPDAVDWIDWKGFPYHSIRFKNDVDRILQRKQHDVNQFNETKNTALHVVVGGGDKELVLSILAAGAELELQDSEGNTPLHIAAKKNSVSVTQALLGFGADVNVRNNNGDTPRHLAATSQTKKKDRILFVLHAVGAERCEAGKEGCTDGCRQDGTFDGAPPDVPISERARSVLDFYPEAELLNPSNRGGRVLCLDGGGIKGVVLIAQLMALERLTQRPPLECFDWIAGTSTGGILASGLAAGKPLRELMNTYFLIKDKVFGITRPFDDRELLKILKEILGEHTVMNDIQSVKLLITGTLCDKSPVRLHLFRNYASPSSMVAPDAPPERTPPLADHTQQVVWQAARSSGAAPTYFEKFDRFMDGGLIANNPTLDTLTEIHERNLALKRVGRSDEVTELSVVVSLGCGMSPVQDLDVDIVWPDDPLEFANNVLGIVKILNILSSQTTNPDNAVVDRARAWCSMINVPYYRFSPTLHQDVDLATKDDKVLATILWETRAYMYQRYGDVKTCAQLLAQ</sequence>
<dbReference type="PROSITE" id="PS51635">
    <property type="entry name" value="PNPLA"/>
    <property type="match status" value="1"/>
</dbReference>
<keyword evidence="5 8" id="KW-0443">Lipid metabolism</keyword>
<name>A0A8D8SPX5_9HEMI</name>
<dbReference type="GO" id="GO:0047499">
    <property type="term" value="F:calcium-independent phospholipase A2 activity"/>
    <property type="evidence" value="ECO:0007669"/>
    <property type="project" value="InterPro"/>
</dbReference>
<evidence type="ECO:0000256" key="6">
    <source>
        <dbReference type="ARBA" id="ARBA00023422"/>
    </source>
</evidence>
<evidence type="ECO:0000256" key="7">
    <source>
        <dbReference type="PROSITE-ProRule" id="PRU00023"/>
    </source>
</evidence>
<evidence type="ECO:0000256" key="1">
    <source>
        <dbReference type="ARBA" id="ARBA00013278"/>
    </source>
</evidence>
<dbReference type="InterPro" id="IPR047148">
    <property type="entry name" value="PLPL9"/>
</dbReference>
<dbReference type="EC" id="3.1.1.4" evidence="1"/>
<dbReference type="SUPFAM" id="SSF48403">
    <property type="entry name" value="Ankyrin repeat"/>
    <property type="match status" value="1"/>
</dbReference>